<evidence type="ECO:0000313" key="1">
    <source>
        <dbReference type="EMBL" id="RRQ49805.1"/>
    </source>
</evidence>
<dbReference type="Proteomes" id="UP000286990">
    <property type="component" value="Unassembled WGS sequence"/>
</dbReference>
<accession>A0A3R8S1A9</accession>
<evidence type="ECO:0000313" key="2">
    <source>
        <dbReference type="Proteomes" id="UP000286990"/>
    </source>
</evidence>
<dbReference type="RefSeq" id="WP_125221623.1">
    <property type="nucleotide sequence ID" value="NZ_QUSX01000001.1"/>
</dbReference>
<proteinExistence type="predicted"/>
<organism evidence="1 2">
    <name type="scientific">Maribacter algicola</name>
    <dbReference type="NCBI Taxonomy" id="2498892"/>
    <lineage>
        <taxon>Bacteria</taxon>
        <taxon>Pseudomonadati</taxon>
        <taxon>Bacteroidota</taxon>
        <taxon>Flavobacteriia</taxon>
        <taxon>Flavobacteriales</taxon>
        <taxon>Flavobacteriaceae</taxon>
        <taxon>Maribacter</taxon>
    </lineage>
</organism>
<dbReference type="AlphaFoldDB" id="A0A3R8S1A9"/>
<reference evidence="2" key="1">
    <citation type="submission" date="2018-12" db="EMBL/GenBank/DDBJ databases">
        <title>Maribacter lutimaris sp. nov., isolated from marine sediment.</title>
        <authorList>
            <person name="Kim K.K."/>
        </authorList>
    </citation>
    <scope>NUCLEOTIDE SEQUENCE [LARGE SCALE GENOMIC DNA]</scope>
    <source>
        <strain evidence="2">PoM-212</strain>
    </source>
</reference>
<dbReference type="OrthoDB" id="307997at2"/>
<gene>
    <name evidence="1" type="ORF">DZC72_04230</name>
</gene>
<sequence length="230" mass="27143">MNIPKINSSLLKNYEAYLNHIRSNYPKEISSELSLPLFIHVNEEYRSLNKKIVVVGQETQTWYGKLDDQSFTAKNIIYKYEEFNFGGNRKYSPFWKFAHQLYGEFNTGKSIKGLLYTNLSRFDYKGKKVPSKISEKYTDGYGLLKKEIEITQPEIVVFTTCWNRDKYIKLGFPDADFREVSKFKPKFLARILHDDLPHNTFRTYHPKYLNYQNEPHNIKGIITGILNNIE</sequence>
<keyword evidence="2" id="KW-1185">Reference proteome</keyword>
<protein>
    <recommendedName>
        <fullName evidence="3">Uracil-DNA glycosylase-like domain-containing protein</fullName>
    </recommendedName>
</protein>
<evidence type="ECO:0008006" key="3">
    <source>
        <dbReference type="Google" id="ProtNLM"/>
    </source>
</evidence>
<dbReference type="EMBL" id="QUSX01000001">
    <property type="protein sequence ID" value="RRQ49805.1"/>
    <property type="molecule type" value="Genomic_DNA"/>
</dbReference>
<comment type="caution">
    <text evidence="1">The sequence shown here is derived from an EMBL/GenBank/DDBJ whole genome shotgun (WGS) entry which is preliminary data.</text>
</comment>
<name>A0A3R8S1A9_9FLAO</name>